<accession>A0A4V2EZU6</accession>
<proteinExistence type="inferred from homology"/>
<keyword evidence="4" id="KW-1185">Reference proteome</keyword>
<comment type="similarity">
    <text evidence="1">Belongs to the CsoR family.</text>
</comment>
<dbReference type="GO" id="GO:0046872">
    <property type="term" value="F:metal ion binding"/>
    <property type="evidence" value="ECO:0007669"/>
    <property type="project" value="InterPro"/>
</dbReference>
<dbReference type="AlphaFoldDB" id="A0A4V2EZU6"/>
<keyword evidence="2" id="KW-0186">Copper</keyword>
<organism evidence="3 4">
    <name type="scientific">Agromyces ramosus</name>
    <dbReference type="NCBI Taxonomy" id="33879"/>
    <lineage>
        <taxon>Bacteria</taxon>
        <taxon>Bacillati</taxon>
        <taxon>Actinomycetota</taxon>
        <taxon>Actinomycetes</taxon>
        <taxon>Micrococcales</taxon>
        <taxon>Microbacteriaceae</taxon>
        <taxon>Agromyces</taxon>
    </lineage>
</organism>
<name>A0A4V2EZU6_9MICO</name>
<protein>
    <submittedName>
        <fullName evidence="3">DNA-binding FrmR family transcriptional regulator</fullName>
    </submittedName>
</protein>
<dbReference type="Gene3D" id="1.20.58.1000">
    <property type="entry name" value="Metal-sensitive repressor, helix protomer"/>
    <property type="match status" value="1"/>
</dbReference>
<evidence type="ECO:0000256" key="1">
    <source>
        <dbReference type="ARBA" id="ARBA00005428"/>
    </source>
</evidence>
<reference evidence="3 4" key="1">
    <citation type="submission" date="2019-02" db="EMBL/GenBank/DDBJ databases">
        <title>Genomic Encyclopedia of Type Strains, Phase IV (KMG-IV): sequencing the most valuable type-strain genomes for metagenomic binning, comparative biology and taxonomic classification.</title>
        <authorList>
            <person name="Goeker M."/>
        </authorList>
    </citation>
    <scope>NUCLEOTIDE SEQUENCE [LARGE SCALE GENOMIC DNA]</scope>
    <source>
        <strain evidence="3 4">DSM 43045</strain>
    </source>
</reference>
<dbReference type="EMBL" id="SGWY01000001">
    <property type="protein sequence ID" value="RZS67720.1"/>
    <property type="molecule type" value="Genomic_DNA"/>
</dbReference>
<sequence length="118" mass="13360">MLALPVRSEDNDTHRGYLVQTGYPDVVIDDIKKRALHRTKIIEGQLRGIEKMIENEDYCVDIITLSLAVQKSLGSLNKLLVENHLRTHVTEMYEAGGDQRDAAVAELLRIFELSNNRG</sequence>
<dbReference type="GO" id="GO:0003677">
    <property type="term" value="F:DNA binding"/>
    <property type="evidence" value="ECO:0007669"/>
    <property type="project" value="UniProtKB-KW"/>
</dbReference>
<comment type="caution">
    <text evidence="3">The sequence shown here is derived from an EMBL/GenBank/DDBJ whole genome shotgun (WGS) entry which is preliminary data.</text>
</comment>
<dbReference type="GO" id="GO:0045892">
    <property type="term" value="P:negative regulation of DNA-templated transcription"/>
    <property type="evidence" value="ECO:0007669"/>
    <property type="project" value="UniProtKB-ARBA"/>
</dbReference>
<dbReference type="Proteomes" id="UP000293289">
    <property type="component" value="Unassembled WGS sequence"/>
</dbReference>
<evidence type="ECO:0000313" key="3">
    <source>
        <dbReference type="EMBL" id="RZS67720.1"/>
    </source>
</evidence>
<gene>
    <name evidence="3" type="ORF">EV187_0141</name>
</gene>
<keyword evidence="3" id="KW-0238">DNA-binding</keyword>
<dbReference type="Pfam" id="PF02583">
    <property type="entry name" value="Trns_repr_metal"/>
    <property type="match status" value="1"/>
</dbReference>
<dbReference type="InterPro" id="IPR038390">
    <property type="entry name" value="Metal_Tscrpt_repr_sf"/>
</dbReference>
<evidence type="ECO:0000256" key="2">
    <source>
        <dbReference type="ARBA" id="ARBA00023008"/>
    </source>
</evidence>
<dbReference type="InterPro" id="IPR003735">
    <property type="entry name" value="Metal_Tscrpt_repr"/>
</dbReference>
<evidence type="ECO:0000313" key="4">
    <source>
        <dbReference type="Proteomes" id="UP000293289"/>
    </source>
</evidence>
<dbReference type="PANTHER" id="PTHR33677">
    <property type="entry name" value="TRANSCRIPTIONAL REPRESSOR FRMR-RELATED"/>
    <property type="match status" value="1"/>
</dbReference>